<gene>
    <name evidence="2" type="ORF">POM88_009954</name>
</gene>
<evidence type="ECO:0000313" key="3">
    <source>
        <dbReference type="Proteomes" id="UP001237642"/>
    </source>
</evidence>
<dbReference type="Proteomes" id="UP001237642">
    <property type="component" value="Unassembled WGS sequence"/>
</dbReference>
<protein>
    <submittedName>
        <fullName evidence="2">Uncharacterized protein</fullName>
    </submittedName>
</protein>
<dbReference type="PANTHER" id="PTHR48167">
    <property type="entry name" value="EXPRESSED PROTEIN"/>
    <property type="match status" value="1"/>
</dbReference>
<keyword evidence="3" id="KW-1185">Reference proteome</keyword>
<sequence>MQKMGLLRNVLKSGHLIRVGHQTPRISSLLGDSPRPFSTAGGSTTQDSPSVLDPFLQNPSTGFVFGAITGITSHMTKNDVLNLLDDCNLTPEDLKVDYTPSFYPSGMMIRFPSRNAYDAALRTVSRKGRGYRLTWLREPQQWANAPSYDGKTLLLQGIPRNAVQDDIDRLLSGCHLNGTSIQSLTRSVDRVPVRMTFVKFPSAILARLAFLSTIRGFCLNNQVQAQVLY</sequence>
<feature type="compositionally biased region" description="Polar residues" evidence="1">
    <location>
        <begin position="40"/>
        <end position="49"/>
    </location>
</feature>
<feature type="region of interest" description="Disordered" evidence="1">
    <location>
        <begin position="27"/>
        <end position="51"/>
    </location>
</feature>
<reference evidence="2" key="2">
    <citation type="submission" date="2023-05" db="EMBL/GenBank/DDBJ databases">
        <authorList>
            <person name="Schelkunov M.I."/>
        </authorList>
    </citation>
    <scope>NUCLEOTIDE SEQUENCE</scope>
    <source>
        <strain evidence="2">Hsosn_3</strain>
        <tissue evidence="2">Leaf</tissue>
    </source>
</reference>
<evidence type="ECO:0000256" key="1">
    <source>
        <dbReference type="SAM" id="MobiDB-lite"/>
    </source>
</evidence>
<comment type="caution">
    <text evidence="2">The sequence shown here is derived from an EMBL/GenBank/DDBJ whole genome shotgun (WGS) entry which is preliminary data.</text>
</comment>
<name>A0AAD8JCG4_9APIA</name>
<reference evidence="2" key="1">
    <citation type="submission" date="2023-02" db="EMBL/GenBank/DDBJ databases">
        <title>Genome of toxic invasive species Heracleum sosnowskyi carries increased number of genes despite the absence of recent whole-genome duplications.</title>
        <authorList>
            <person name="Schelkunov M."/>
            <person name="Shtratnikova V."/>
            <person name="Makarenko M."/>
            <person name="Klepikova A."/>
            <person name="Omelchenko D."/>
            <person name="Novikova G."/>
            <person name="Obukhova E."/>
            <person name="Bogdanov V."/>
            <person name="Penin A."/>
            <person name="Logacheva M."/>
        </authorList>
    </citation>
    <scope>NUCLEOTIDE SEQUENCE</scope>
    <source>
        <strain evidence="2">Hsosn_3</strain>
        <tissue evidence="2">Leaf</tissue>
    </source>
</reference>
<dbReference type="EMBL" id="JAUIZM010000002">
    <property type="protein sequence ID" value="KAK1400091.1"/>
    <property type="molecule type" value="Genomic_DNA"/>
</dbReference>
<proteinExistence type="predicted"/>
<dbReference type="AlphaFoldDB" id="A0AAD8JCG4"/>
<dbReference type="PANTHER" id="PTHR48167:SF2">
    <property type="entry name" value="EXPRESSED PROTEIN"/>
    <property type="match status" value="1"/>
</dbReference>
<accession>A0AAD8JCG4</accession>
<evidence type="ECO:0000313" key="2">
    <source>
        <dbReference type="EMBL" id="KAK1400091.1"/>
    </source>
</evidence>
<organism evidence="2 3">
    <name type="scientific">Heracleum sosnowskyi</name>
    <dbReference type="NCBI Taxonomy" id="360622"/>
    <lineage>
        <taxon>Eukaryota</taxon>
        <taxon>Viridiplantae</taxon>
        <taxon>Streptophyta</taxon>
        <taxon>Embryophyta</taxon>
        <taxon>Tracheophyta</taxon>
        <taxon>Spermatophyta</taxon>
        <taxon>Magnoliopsida</taxon>
        <taxon>eudicotyledons</taxon>
        <taxon>Gunneridae</taxon>
        <taxon>Pentapetalae</taxon>
        <taxon>asterids</taxon>
        <taxon>campanulids</taxon>
        <taxon>Apiales</taxon>
        <taxon>Apiaceae</taxon>
        <taxon>Apioideae</taxon>
        <taxon>apioid superclade</taxon>
        <taxon>Tordylieae</taxon>
        <taxon>Tordyliinae</taxon>
        <taxon>Heracleum</taxon>
    </lineage>
</organism>